<keyword evidence="2" id="KW-0378">Hydrolase</keyword>
<evidence type="ECO:0000259" key="5">
    <source>
        <dbReference type="Pfam" id="PF00710"/>
    </source>
</evidence>
<protein>
    <submittedName>
        <fullName evidence="7">Asparaginase</fullName>
    </submittedName>
</protein>
<dbReference type="InterPro" id="IPR004550">
    <property type="entry name" value="AsnASE_II"/>
</dbReference>
<dbReference type="EMBL" id="CP110257">
    <property type="protein sequence ID" value="UZD53664.1"/>
    <property type="molecule type" value="Genomic_DNA"/>
</dbReference>
<dbReference type="PROSITE" id="PS00144">
    <property type="entry name" value="ASN_GLN_ASE_1"/>
    <property type="match status" value="1"/>
</dbReference>
<dbReference type="InterPro" id="IPR020827">
    <property type="entry name" value="Asparaginase/glutaminase_AS1"/>
</dbReference>
<evidence type="ECO:0000313" key="8">
    <source>
        <dbReference type="Proteomes" id="UP001163266"/>
    </source>
</evidence>
<dbReference type="InterPro" id="IPR036152">
    <property type="entry name" value="Asp/glu_Ase-like_sf"/>
</dbReference>
<evidence type="ECO:0000256" key="4">
    <source>
        <dbReference type="PROSITE-ProRule" id="PRU10100"/>
    </source>
</evidence>
<reference evidence="7" key="1">
    <citation type="submission" date="2022-10" db="EMBL/GenBank/DDBJ databases">
        <title>Complete genome sequence of Schlegelella aquatica LMG 23380.</title>
        <authorList>
            <person name="Musilova J."/>
            <person name="Kourilova X."/>
            <person name="Bezdicek M."/>
            <person name="Hermankova K."/>
            <person name="Obruca S."/>
            <person name="Sedlar K."/>
        </authorList>
    </citation>
    <scope>NUCLEOTIDE SEQUENCE</scope>
    <source>
        <strain evidence="7">LMG 23380</strain>
    </source>
</reference>
<evidence type="ECO:0000256" key="1">
    <source>
        <dbReference type="ARBA" id="ARBA00010518"/>
    </source>
</evidence>
<feature type="active site" evidence="3">
    <location>
        <position position="16"/>
    </location>
</feature>
<dbReference type="InterPro" id="IPR037152">
    <property type="entry name" value="L-asparaginase_N_sf"/>
</dbReference>
<feature type="domain" description="L-asparaginase N-terminal" evidence="5">
    <location>
        <begin position="7"/>
        <end position="192"/>
    </location>
</feature>
<dbReference type="PIRSF" id="PIRSF500176">
    <property type="entry name" value="L_ASNase"/>
    <property type="match status" value="1"/>
</dbReference>
<proteinExistence type="inferred from homology"/>
<evidence type="ECO:0000259" key="6">
    <source>
        <dbReference type="Pfam" id="PF17763"/>
    </source>
</evidence>
<keyword evidence="8" id="KW-1185">Reference proteome</keyword>
<feature type="active site" evidence="4">
    <location>
        <position position="95"/>
    </location>
</feature>
<dbReference type="InterPro" id="IPR027474">
    <property type="entry name" value="L-asparaginase_N"/>
</dbReference>
<dbReference type="InterPro" id="IPR006034">
    <property type="entry name" value="Asparaginase/glutaminase-like"/>
</dbReference>
<feature type="domain" description="Asparaginase/glutaminase C-terminal" evidence="6">
    <location>
        <begin position="217"/>
        <end position="307"/>
    </location>
</feature>
<name>A0ABY6MNZ1_9BURK</name>
<dbReference type="InterPro" id="IPR040919">
    <property type="entry name" value="Asparaginase_C"/>
</dbReference>
<dbReference type="CDD" id="cd08964">
    <property type="entry name" value="L-asparaginase_II"/>
    <property type="match status" value="1"/>
</dbReference>
<dbReference type="Proteomes" id="UP001163266">
    <property type="component" value="Chromosome"/>
</dbReference>
<dbReference type="PROSITE" id="PS51732">
    <property type="entry name" value="ASN_GLN_ASE_3"/>
    <property type="match status" value="1"/>
</dbReference>
<dbReference type="InterPro" id="IPR027475">
    <property type="entry name" value="Asparaginase/glutaminase_AS2"/>
</dbReference>
<dbReference type="SMART" id="SM00870">
    <property type="entry name" value="Asparaginase"/>
    <property type="match status" value="1"/>
</dbReference>
<dbReference type="SUPFAM" id="SSF53774">
    <property type="entry name" value="Glutaminase/Asparaginase"/>
    <property type="match status" value="1"/>
</dbReference>
<organism evidence="7 8">
    <name type="scientific">Caldimonas aquatica</name>
    <dbReference type="NCBI Taxonomy" id="376175"/>
    <lineage>
        <taxon>Bacteria</taxon>
        <taxon>Pseudomonadati</taxon>
        <taxon>Pseudomonadota</taxon>
        <taxon>Betaproteobacteria</taxon>
        <taxon>Burkholderiales</taxon>
        <taxon>Sphaerotilaceae</taxon>
        <taxon>Caldimonas</taxon>
    </lineage>
</organism>
<dbReference type="PANTHER" id="PTHR11707">
    <property type="entry name" value="L-ASPARAGINASE"/>
    <property type="match status" value="1"/>
</dbReference>
<evidence type="ECO:0000313" key="7">
    <source>
        <dbReference type="EMBL" id="UZD53664.1"/>
    </source>
</evidence>
<dbReference type="Pfam" id="PF17763">
    <property type="entry name" value="Asparaginase_C"/>
    <property type="match status" value="1"/>
</dbReference>
<dbReference type="Gene3D" id="3.40.50.40">
    <property type="match status" value="1"/>
</dbReference>
<dbReference type="PANTHER" id="PTHR11707:SF28">
    <property type="entry name" value="60 KDA LYSOPHOSPHOLIPASE"/>
    <property type="match status" value="1"/>
</dbReference>
<dbReference type="InterPro" id="IPR027473">
    <property type="entry name" value="L-asparaginase_C"/>
</dbReference>
<evidence type="ECO:0000256" key="3">
    <source>
        <dbReference type="PROSITE-ProRule" id="PRU10099"/>
    </source>
</evidence>
<dbReference type="SFLD" id="SFLDS00057">
    <property type="entry name" value="Glutaminase/Asparaginase"/>
    <property type="match status" value="1"/>
</dbReference>
<accession>A0ABY6MNZ1</accession>
<dbReference type="PRINTS" id="PR00139">
    <property type="entry name" value="ASNGLNASE"/>
</dbReference>
<gene>
    <name evidence="7" type="ORF">OMP39_08090</name>
</gene>
<comment type="similarity">
    <text evidence="1">Belongs to the asparaginase 1 family.</text>
</comment>
<dbReference type="PROSITE" id="PS00917">
    <property type="entry name" value="ASN_GLN_ASE_2"/>
    <property type="match status" value="1"/>
</dbReference>
<evidence type="ECO:0000256" key="2">
    <source>
        <dbReference type="ARBA" id="ARBA00022801"/>
    </source>
</evidence>
<dbReference type="Pfam" id="PF00710">
    <property type="entry name" value="Asparaginase"/>
    <property type="match status" value="1"/>
</dbReference>
<sequence>MQNQSKRVVVLGTGGTIAGTAASSSDHTGYRAGQLAVQALVEAVPALRDMPLEAEQVAQLDSKDMDYATWQTLARRVGHHLAREEVCGVVITHGTDTLEETAYFLQRVLGPTKPVVLTAAMRPATALHPDGPQNLLDAVGVARHPQARGVVAVVAGTIHGAIEVRKVHTYRLDAFGSGDAGPIGCVEEGRVRQWRPWPQGEPLGLGVLEPDPAGWPRVEIVTSHTHADGALVRALCNLGVAGLVVAATGNGTVHRELETALLEAQAAGVRVLRSTRCLEGPIVGREGDALPVTPLIPSKARVELLLRLMAGR</sequence>
<dbReference type="Gene3D" id="3.40.50.1170">
    <property type="entry name" value="L-asparaginase, N-terminal domain"/>
    <property type="match status" value="1"/>
</dbReference>
<dbReference type="RefSeq" id="WP_264891247.1">
    <property type="nucleotide sequence ID" value="NZ_CP110257.1"/>
</dbReference>
<dbReference type="PIRSF" id="PIRSF001220">
    <property type="entry name" value="L-ASNase_gatD"/>
    <property type="match status" value="1"/>
</dbReference>